<dbReference type="Proteomes" id="UP001595457">
    <property type="component" value="Unassembled WGS sequence"/>
</dbReference>
<keyword evidence="1" id="KW-1133">Transmembrane helix</keyword>
<accession>A0ABV7AP82</accession>
<keyword evidence="1" id="KW-0472">Membrane</keyword>
<protein>
    <submittedName>
        <fullName evidence="2">Uncharacterized protein</fullName>
    </submittedName>
</protein>
<organism evidence="2 3">
    <name type="scientific">Azotobacter bryophylli</name>
    <dbReference type="NCBI Taxonomy" id="1986537"/>
    <lineage>
        <taxon>Bacteria</taxon>
        <taxon>Pseudomonadati</taxon>
        <taxon>Pseudomonadota</taxon>
        <taxon>Gammaproteobacteria</taxon>
        <taxon>Pseudomonadales</taxon>
        <taxon>Pseudomonadaceae</taxon>
        <taxon>Azotobacter</taxon>
    </lineage>
</organism>
<comment type="caution">
    <text evidence="2">The sequence shown here is derived from an EMBL/GenBank/DDBJ whole genome shotgun (WGS) entry which is preliminary data.</text>
</comment>
<dbReference type="EMBL" id="JBHRSJ010000002">
    <property type="protein sequence ID" value="MFC2971090.1"/>
    <property type="molecule type" value="Genomic_DNA"/>
</dbReference>
<evidence type="ECO:0000313" key="3">
    <source>
        <dbReference type="Proteomes" id="UP001595457"/>
    </source>
</evidence>
<sequence length="49" mass="5509">MSAEWLIVISTIRKGKAMIQRPDKVRQAGLIIFAITVLLILPNLSRFVS</sequence>
<proteinExistence type="predicted"/>
<keyword evidence="1" id="KW-0812">Transmembrane</keyword>
<feature type="transmembrane region" description="Helical" evidence="1">
    <location>
        <begin position="28"/>
        <end position="48"/>
    </location>
</feature>
<gene>
    <name evidence="2" type="ORF">ACFOJE_02515</name>
</gene>
<evidence type="ECO:0000256" key="1">
    <source>
        <dbReference type="SAM" id="Phobius"/>
    </source>
</evidence>
<reference evidence="3" key="1">
    <citation type="journal article" date="2019" name="Int. J. Syst. Evol. Microbiol.">
        <title>The Global Catalogue of Microorganisms (GCM) 10K type strain sequencing project: providing services to taxonomists for standard genome sequencing and annotation.</title>
        <authorList>
            <consortium name="The Broad Institute Genomics Platform"/>
            <consortium name="The Broad Institute Genome Sequencing Center for Infectious Disease"/>
            <person name="Wu L."/>
            <person name="Ma J."/>
        </authorList>
    </citation>
    <scope>NUCLEOTIDE SEQUENCE [LARGE SCALE GENOMIC DNA]</scope>
    <source>
        <strain evidence="3">KCTC 62195</strain>
    </source>
</reference>
<keyword evidence="3" id="KW-1185">Reference proteome</keyword>
<evidence type="ECO:0000313" key="2">
    <source>
        <dbReference type="EMBL" id="MFC2971090.1"/>
    </source>
</evidence>
<name>A0ABV7AP82_9GAMM</name>